<protein>
    <submittedName>
        <fullName evidence="1">Uncharacterized protein</fullName>
    </submittedName>
</protein>
<dbReference type="Proteomes" id="UP000722121">
    <property type="component" value="Unassembled WGS sequence"/>
</dbReference>
<reference evidence="1 2" key="1">
    <citation type="submission" date="2021-02" db="EMBL/GenBank/DDBJ databases">
        <title>Activity-based single-cell genomes from oceanic crustal fluid captures similar information to metagenomic and metatranscriptomic surveys with orders of magnitude less sampling.</title>
        <authorList>
            <person name="D'Angelo T.S."/>
            <person name="Orcutt B.N."/>
        </authorList>
    </citation>
    <scope>NUCLEOTIDE SEQUENCE [LARGE SCALE GENOMIC DNA]</scope>
    <source>
        <strain evidence="1">AH-315-G07</strain>
    </source>
</reference>
<accession>A0ABS3AT75</accession>
<evidence type="ECO:0000313" key="2">
    <source>
        <dbReference type="Proteomes" id="UP000722121"/>
    </source>
</evidence>
<gene>
    <name evidence="1" type="ORF">JYU14_01390</name>
</gene>
<proteinExistence type="predicted"/>
<evidence type="ECO:0000313" key="1">
    <source>
        <dbReference type="EMBL" id="MBN4066719.1"/>
    </source>
</evidence>
<name>A0ABS3AT75_9BACT</name>
<keyword evidence="2" id="KW-1185">Reference proteome</keyword>
<organism evidence="1 2">
    <name type="scientific">Simkania negevensis</name>
    <dbReference type="NCBI Taxonomy" id="83561"/>
    <lineage>
        <taxon>Bacteria</taxon>
        <taxon>Pseudomonadati</taxon>
        <taxon>Chlamydiota</taxon>
        <taxon>Chlamydiia</taxon>
        <taxon>Parachlamydiales</taxon>
        <taxon>Simkaniaceae</taxon>
        <taxon>Simkania</taxon>
    </lineage>
</organism>
<dbReference type="EMBL" id="JAFITR010000018">
    <property type="protein sequence ID" value="MBN4066719.1"/>
    <property type="molecule type" value="Genomic_DNA"/>
</dbReference>
<sequence>MLTDRKDHDALFTDPQLYLEQLALHLFNLLGLYYKPLLDYYFDDLGVIHQAYQRLYRRNHHPFPNDELADIGGEELYNEIILEVKEYTFLFESPGVRAGKQRLSKEKCTRDYLYLKEGYELLVHFYNTTVVEMKKLYPHFNRSQANLALLTCYLERGTFSPPPETLDLLVRRYLPLFNSFEKKVTQAYNKLSRKWGRVKRVSLDEIALQGIQGIRGGWSRNPALKARIVFNQLGLSNADREIFTPAFLDRVWGQRIEEELALYNYIKSVNSLLYRVTHSKARGASTEMEAALEAYVKG</sequence>
<comment type="caution">
    <text evidence="1">The sequence shown here is derived from an EMBL/GenBank/DDBJ whole genome shotgun (WGS) entry which is preliminary data.</text>
</comment>